<proteinExistence type="predicted"/>
<evidence type="ECO:0000313" key="3">
    <source>
        <dbReference type="Proteomes" id="UP001201163"/>
    </source>
</evidence>
<accession>A0AAD4LGT6</accession>
<evidence type="ECO:0000313" key="2">
    <source>
        <dbReference type="EMBL" id="KAH8992696.1"/>
    </source>
</evidence>
<feature type="domain" description="CHAT" evidence="1">
    <location>
        <begin position="642"/>
        <end position="887"/>
    </location>
</feature>
<protein>
    <submittedName>
        <fullName evidence="2">CHAT domain-containing protein</fullName>
    </submittedName>
</protein>
<gene>
    <name evidence="2" type="ORF">EDB92DRAFT_541724</name>
</gene>
<organism evidence="2 3">
    <name type="scientific">Lactarius akahatsu</name>
    <dbReference type="NCBI Taxonomy" id="416441"/>
    <lineage>
        <taxon>Eukaryota</taxon>
        <taxon>Fungi</taxon>
        <taxon>Dikarya</taxon>
        <taxon>Basidiomycota</taxon>
        <taxon>Agaricomycotina</taxon>
        <taxon>Agaricomycetes</taxon>
        <taxon>Russulales</taxon>
        <taxon>Russulaceae</taxon>
        <taxon>Lactarius</taxon>
    </lineage>
</organism>
<comment type="caution">
    <text evidence="2">The sequence shown here is derived from an EMBL/GenBank/DDBJ whole genome shotgun (WGS) entry which is preliminary data.</text>
</comment>
<keyword evidence="3" id="KW-1185">Reference proteome</keyword>
<dbReference type="EMBL" id="JAKELL010000021">
    <property type="protein sequence ID" value="KAH8992696.1"/>
    <property type="molecule type" value="Genomic_DNA"/>
</dbReference>
<reference evidence="2" key="1">
    <citation type="submission" date="2022-01" db="EMBL/GenBank/DDBJ databases">
        <title>Comparative genomics reveals a dynamic genome evolution in the ectomycorrhizal milk-cap (Lactarius) mushrooms.</title>
        <authorList>
            <consortium name="DOE Joint Genome Institute"/>
            <person name="Lebreton A."/>
            <person name="Tang N."/>
            <person name="Kuo A."/>
            <person name="LaButti K."/>
            <person name="Drula E."/>
            <person name="Barry K."/>
            <person name="Clum A."/>
            <person name="Lipzen A."/>
            <person name="Mousain D."/>
            <person name="Ng V."/>
            <person name="Wang R."/>
            <person name="Wang X."/>
            <person name="Dai Y."/>
            <person name="Henrissat B."/>
            <person name="Grigoriev I.V."/>
            <person name="Guerin-Laguette A."/>
            <person name="Yu F."/>
            <person name="Martin F.M."/>
        </authorList>
    </citation>
    <scope>NUCLEOTIDE SEQUENCE</scope>
    <source>
        <strain evidence="2">QP</strain>
    </source>
</reference>
<dbReference type="InterPro" id="IPR011990">
    <property type="entry name" value="TPR-like_helical_dom_sf"/>
</dbReference>
<dbReference type="InterPro" id="IPR024983">
    <property type="entry name" value="CHAT_dom"/>
</dbReference>
<evidence type="ECO:0000259" key="1">
    <source>
        <dbReference type="Pfam" id="PF12770"/>
    </source>
</evidence>
<sequence>MSEAGDGTENVNEMVDLCRELLDPNISADFLVAAIWSLGGAVTTVCSPVRSVQLLNKAIECLRDAARVCTPGSHLVLYALAHTLFTRFMETHSNDDYEEATAQLERILDPNQPGECPDSAQNLALCLTSTLVFVRSTIYENPEYSEVTISRLRTLLSSFSDDREMRLYLTDILATKTRERFTHYSLSESLEEANSYTSQLVDISSSQGLEKYELLELSAGAMVQRSYYSMERTREKIQRLEELLPITPPGTPHHKRLLSELGEWYKSKYYHNNDISDLEESIKYSRLSLDATHSRHQWRVLPLASLRNVLLLAFEKTSKINYLDQSIAIGYNILELKSVQFIHFHAIRTLVSSLLTRGQLLGRREDRLEAVRLMSLAVDNQYAREPDRFRLSCRWAIVARNISHPTTLTAYKTAISLMEKSLSFAPTVSIQHARLVAMGKNCQTMPLDYASFQIKLGRFEEAVETLEQGRALLWSEMRGLRTPMARLIEEDSQLAKRFANINQELEALTTSITPSGRPEMEDGVAQDGMDPFGQLVVKQRKLVEERDTLISQIRGRPGFENFLKTPSFTTLRSAASRGPVIIINHCKWCSDILIIFHNYLPCSIPTTDDFYTRANKLRDTLVEARKHGLDSGEYQDALSSVLKGLYELVGKPVIKKIRLLGVPEQSRIWWCPTSVFCSLPLHAMGPIPSSDSSKLRYFSDLYIPSYTPSLSALIESRKANQQILEKPSLLLVARPDDSLPGVKGEIKAIRSLGPRVTVADLVSSDATPSSVVEGLRGSRFAHFACHGVLETGKPFEASFELHGGSRLTLLDIVRSRLPDAEFAFLSCCHTAEITEESVADEALHLTAAMQYCGFRSVVGTMWEMADTDGRDLAKSFYKSLFSGQETSVPLL</sequence>
<dbReference type="Gene3D" id="1.25.40.10">
    <property type="entry name" value="Tetratricopeptide repeat domain"/>
    <property type="match status" value="1"/>
</dbReference>
<name>A0AAD4LGT6_9AGAM</name>
<dbReference type="Proteomes" id="UP001201163">
    <property type="component" value="Unassembled WGS sequence"/>
</dbReference>
<dbReference type="Pfam" id="PF12770">
    <property type="entry name" value="CHAT"/>
    <property type="match status" value="1"/>
</dbReference>
<dbReference type="AlphaFoldDB" id="A0AAD4LGT6"/>